<keyword evidence="4" id="KW-0288">FMN</keyword>
<accession>A0AAD4R9I4</accession>
<organism evidence="7 8">
    <name type="scientific">Ditylenchus destructor</name>
    <dbReference type="NCBI Taxonomy" id="166010"/>
    <lineage>
        <taxon>Eukaryota</taxon>
        <taxon>Metazoa</taxon>
        <taxon>Ecdysozoa</taxon>
        <taxon>Nematoda</taxon>
        <taxon>Chromadorea</taxon>
        <taxon>Rhabditida</taxon>
        <taxon>Tylenchina</taxon>
        <taxon>Tylenchomorpha</taxon>
        <taxon>Sphaerularioidea</taxon>
        <taxon>Anguinidae</taxon>
        <taxon>Anguininae</taxon>
        <taxon>Ditylenchus</taxon>
    </lineage>
</organism>
<dbReference type="Proteomes" id="UP001201812">
    <property type="component" value="Unassembled WGS sequence"/>
</dbReference>
<reference evidence="7" key="1">
    <citation type="submission" date="2022-01" db="EMBL/GenBank/DDBJ databases">
        <title>Genome Sequence Resource for Two Populations of Ditylenchus destructor, the Migratory Endoparasitic Phytonematode.</title>
        <authorList>
            <person name="Zhang H."/>
            <person name="Lin R."/>
            <person name="Xie B."/>
        </authorList>
    </citation>
    <scope>NUCLEOTIDE SEQUENCE</scope>
    <source>
        <strain evidence="7">BazhouSP</strain>
    </source>
</reference>
<dbReference type="EMBL" id="JAKKPZ010000002">
    <property type="protein sequence ID" value="KAI1726180.1"/>
    <property type="molecule type" value="Genomic_DNA"/>
</dbReference>
<sequence>MNGTSRRVSSNANVADKKRTEFVDREAGDSLDLVDEFDDIMAAKEIPYHPLNLPENEMQRRSQLFYESMKLRRSVRRFSTKSVPLKVVQNLIKTAGTAPSGANLQPWSFCVVGSNSIKLRIREIVEEEEQINYARRMGAKWVLDVQHLNVNWNKPYLTEAPYLIVVMRHAYQIHSNGTRQPTYYNEISVSIAVGLLLAAVQNAGLVTVVTTPLNAGSQIREMLQRPVNEKVSLLLPIGYPAENVHVPDIKRKPVEEIIRIY</sequence>
<evidence type="ECO:0000256" key="4">
    <source>
        <dbReference type="ARBA" id="ARBA00022643"/>
    </source>
</evidence>
<comment type="cofactor">
    <cofactor evidence="1">
        <name>FMN</name>
        <dbReference type="ChEBI" id="CHEBI:58210"/>
    </cofactor>
</comment>
<evidence type="ECO:0000256" key="3">
    <source>
        <dbReference type="ARBA" id="ARBA00022630"/>
    </source>
</evidence>
<dbReference type="GO" id="GO:0005886">
    <property type="term" value="C:plasma membrane"/>
    <property type="evidence" value="ECO:0007669"/>
    <property type="project" value="TreeGrafter"/>
</dbReference>
<keyword evidence="3" id="KW-0285">Flavoprotein</keyword>
<evidence type="ECO:0000259" key="6">
    <source>
        <dbReference type="Pfam" id="PF00881"/>
    </source>
</evidence>
<protein>
    <submittedName>
        <fullName evidence="7">Nitroreductase family domain-containing protein</fullName>
    </submittedName>
</protein>
<dbReference type="AlphaFoldDB" id="A0AAD4R9I4"/>
<keyword evidence="5" id="KW-0560">Oxidoreductase</keyword>
<evidence type="ECO:0000256" key="1">
    <source>
        <dbReference type="ARBA" id="ARBA00001917"/>
    </source>
</evidence>
<feature type="domain" description="Nitroreductase" evidence="6">
    <location>
        <begin position="72"/>
        <end position="239"/>
    </location>
</feature>
<dbReference type="Gene3D" id="3.40.109.10">
    <property type="entry name" value="NADH Oxidase"/>
    <property type="match status" value="1"/>
</dbReference>
<dbReference type="InterPro" id="IPR000415">
    <property type="entry name" value="Nitroreductase-like"/>
</dbReference>
<dbReference type="PANTHER" id="PTHR23026:SF90">
    <property type="entry name" value="IODOTYROSINE DEIODINASE 1"/>
    <property type="match status" value="1"/>
</dbReference>
<dbReference type="GO" id="GO:0140616">
    <property type="term" value="F:iodotyrosine deiodinase activity"/>
    <property type="evidence" value="ECO:0007669"/>
    <property type="project" value="UniProtKB-ARBA"/>
</dbReference>
<dbReference type="SUPFAM" id="SSF55469">
    <property type="entry name" value="FMN-dependent nitroreductase-like"/>
    <property type="match status" value="1"/>
</dbReference>
<gene>
    <name evidence="7" type="ORF">DdX_02880</name>
</gene>
<comment type="similarity">
    <text evidence="2">Belongs to the nitroreductase family.</text>
</comment>
<evidence type="ECO:0000256" key="5">
    <source>
        <dbReference type="ARBA" id="ARBA00023002"/>
    </source>
</evidence>
<dbReference type="GO" id="GO:0006570">
    <property type="term" value="P:tyrosine metabolic process"/>
    <property type="evidence" value="ECO:0007669"/>
    <property type="project" value="TreeGrafter"/>
</dbReference>
<name>A0AAD4R9I4_9BILA</name>
<dbReference type="PANTHER" id="PTHR23026">
    <property type="entry name" value="NADPH NITROREDUCTASE"/>
    <property type="match status" value="1"/>
</dbReference>
<dbReference type="Pfam" id="PF00881">
    <property type="entry name" value="Nitroreductase"/>
    <property type="match status" value="1"/>
</dbReference>
<dbReference type="InterPro" id="IPR029479">
    <property type="entry name" value="Nitroreductase"/>
</dbReference>
<evidence type="ECO:0000313" key="8">
    <source>
        <dbReference type="Proteomes" id="UP001201812"/>
    </source>
</evidence>
<keyword evidence="8" id="KW-1185">Reference proteome</keyword>
<evidence type="ECO:0000256" key="2">
    <source>
        <dbReference type="ARBA" id="ARBA00007118"/>
    </source>
</evidence>
<evidence type="ECO:0000313" key="7">
    <source>
        <dbReference type="EMBL" id="KAI1726180.1"/>
    </source>
</evidence>
<dbReference type="InterPro" id="IPR050627">
    <property type="entry name" value="Nitroreductase/BluB"/>
</dbReference>
<dbReference type="FunFam" id="3.40.109.10:FF:000004">
    <property type="entry name" value="Iodotyrosine deiodinase 1"/>
    <property type="match status" value="1"/>
</dbReference>
<proteinExistence type="inferred from homology"/>
<dbReference type="CDD" id="cd02144">
    <property type="entry name" value="iodotyrosine_dehalogenase"/>
    <property type="match status" value="1"/>
</dbReference>
<comment type="caution">
    <text evidence="7">The sequence shown here is derived from an EMBL/GenBank/DDBJ whole genome shotgun (WGS) entry which is preliminary data.</text>
</comment>